<evidence type="ECO:0000313" key="1">
    <source>
        <dbReference type="EMBL" id="CAB4338258.1"/>
    </source>
</evidence>
<reference evidence="1" key="1">
    <citation type="submission" date="2020-05" db="EMBL/GenBank/DDBJ databases">
        <authorList>
            <person name="Chiriac C."/>
            <person name="Salcher M."/>
            <person name="Ghai R."/>
            <person name="Kavagutti S V."/>
        </authorList>
    </citation>
    <scope>NUCLEOTIDE SEQUENCE</scope>
</reference>
<organism evidence="1">
    <name type="scientific">freshwater metagenome</name>
    <dbReference type="NCBI Taxonomy" id="449393"/>
    <lineage>
        <taxon>unclassified sequences</taxon>
        <taxon>metagenomes</taxon>
        <taxon>ecological metagenomes</taxon>
    </lineage>
</organism>
<protein>
    <submittedName>
        <fullName evidence="1">Unannotated protein</fullName>
    </submittedName>
</protein>
<dbReference type="EMBL" id="CAESAN010000019">
    <property type="protein sequence ID" value="CAB4338258.1"/>
    <property type="molecule type" value="Genomic_DNA"/>
</dbReference>
<sequence length="208" mass="22896">MFFVATLDRSPLDAAGYVNFGKAGVDRPKDLGPRTVVGCQATFLAALLVIGGELHEHVEVGIAESVDRLERIADLKPRRHAKRIEQLKLQPVCVLELVNQDALETLAVGGRDRRMVGQQVPGCEDHIGKVAAAVGPFQRRILLAVGNQQPIQEPRPLLRILRIVKHRQAGLRLSCAPKLLVDAVDLLHHVVEAIRRQQVESLGRVFSC</sequence>
<proteinExistence type="predicted"/>
<name>A0A6J5Z9Y4_9ZZZZ</name>
<gene>
    <name evidence="1" type="ORF">UFOPK3547_00350</name>
</gene>
<accession>A0A6J5Z9Y4</accession>
<dbReference type="AlphaFoldDB" id="A0A6J5Z9Y4"/>